<dbReference type="Proteomes" id="UP000073492">
    <property type="component" value="Unassembled WGS sequence"/>
</dbReference>
<reference evidence="1 2" key="1">
    <citation type="submission" date="2015-07" db="EMBL/GenBank/DDBJ databases">
        <title>Comparative genomics of the Sigatoka disease complex on banana suggests a link between parallel evolutionary changes in Pseudocercospora fijiensis and Pseudocercospora eumusae and increased virulence on the banana host.</title>
        <authorList>
            <person name="Chang T.-C."/>
            <person name="Salvucci A."/>
            <person name="Crous P.W."/>
            <person name="Stergiopoulos I."/>
        </authorList>
    </citation>
    <scope>NUCLEOTIDE SEQUENCE [LARGE SCALE GENOMIC DNA]</scope>
    <source>
        <strain evidence="1 2">CBS 116634</strain>
    </source>
</reference>
<sequence>MRRCGTAKVIVSAVETLDTTCFLHFRRSTSEASVAPTRTYYYLSVTTDMCGGSEPSKQACLQQLASNLPAAFLATSIRSNSRFEPSGDEFKTCRAQLSACLTLHPLTYSKRRKHNFQAASACAETRAASNFITRLFATLPVNVGKRICELPVYYHHRTPVFLPSGLLRNETSSQSLIMSILPRQHSQSIPDAWTRI</sequence>
<accession>A0A139ICG0</accession>
<dbReference type="AlphaFoldDB" id="A0A139ICG0"/>
<name>A0A139ICG0_9PEZI</name>
<organism evidence="1 2">
    <name type="scientific">Pseudocercospora musae</name>
    <dbReference type="NCBI Taxonomy" id="113226"/>
    <lineage>
        <taxon>Eukaryota</taxon>
        <taxon>Fungi</taxon>
        <taxon>Dikarya</taxon>
        <taxon>Ascomycota</taxon>
        <taxon>Pezizomycotina</taxon>
        <taxon>Dothideomycetes</taxon>
        <taxon>Dothideomycetidae</taxon>
        <taxon>Mycosphaerellales</taxon>
        <taxon>Mycosphaerellaceae</taxon>
        <taxon>Pseudocercospora</taxon>
    </lineage>
</organism>
<dbReference type="EMBL" id="LFZO01000153">
    <property type="protein sequence ID" value="KXT12389.1"/>
    <property type="molecule type" value="Genomic_DNA"/>
</dbReference>
<keyword evidence="2" id="KW-1185">Reference proteome</keyword>
<evidence type="ECO:0000313" key="2">
    <source>
        <dbReference type="Proteomes" id="UP000073492"/>
    </source>
</evidence>
<proteinExistence type="predicted"/>
<comment type="caution">
    <text evidence="1">The sequence shown here is derived from an EMBL/GenBank/DDBJ whole genome shotgun (WGS) entry which is preliminary data.</text>
</comment>
<gene>
    <name evidence="1" type="ORF">AC579_1711</name>
</gene>
<protein>
    <submittedName>
        <fullName evidence="1">Uncharacterized protein</fullName>
    </submittedName>
</protein>
<evidence type="ECO:0000313" key="1">
    <source>
        <dbReference type="EMBL" id="KXT12389.1"/>
    </source>
</evidence>